<dbReference type="AlphaFoldDB" id="A0A427A1X5"/>
<protein>
    <submittedName>
        <fullName evidence="1">Uncharacterized protein</fullName>
    </submittedName>
</protein>
<sequence length="102" mass="11606">MFGLLSSLMNFKQEGSTIVDYLQHIKMIIDDLALICHSLTNEEVLVHTLNGFKELALALRARDSPISFEELYDKLIDYEAYLKHDDRLLGPVLGPLIVAQFN</sequence>
<evidence type="ECO:0000313" key="2">
    <source>
        <dbReference type="Proteomes" id="UP000287651"/>
    </source>
</evidence>
<accession>A0A427A1X5</accession>
<dbReference type="Proteomes" id="UP000287651">
    <property type="component" value="Unassembled WGS sequence"/>
</dbReference>
<proteinExistence type="predicted"/>
<gene>
    <name evidence="1" type="ORF">B296_00020119</name>
</gene>
<reference evidence="1 2" key="1">
    <citation type="journal article" date="2014" name="Agronomy (Basel)">
        <title>A Draft Genome Sequence for Ensete ventricosum, the Drought-Tolerant Tree Against Hunger.</title>
        <authorList>
            <person name="Harrison J."/>
            <person name="Moore K.A."/>
            <person name="Paszkiewicz K."/>
            <person name="Jones T."/>
            <person name="Grant M."/>
            <person name="Ambacheew D."/>
            <person name="Muzemil S."/>
            <person name="Studholme D.J."/>
        </authorList>
    </citation>
    <scope>NUCLEOTIDE SEQUENCE [LARGE SCALE GENOMIC DNA]</scope>
</reference>
<dbReference type="PANTHER" id="PTHR47481">
    <property type="match status" value="1"/>
</dbReference>
<organism evidence="1 2">
    <name type="scientific">Ensete ventricosum</name>
    <name type="common">Abyssinian banana</name>
    <name type="synonym">Musa ensete</name>
    <dbReference type="NCBI Taxonomy" id="4639"/>
    <lineage>
        <taxon>Eukaryota</taxon>
        <taxon>Viridiplantae</taxon>
        <taxon>Streptophyta</taxon>
        <taxon>Embryophyta</taxon>
        <taxon>Tracheophyta</taxon>
        <taxon>Spermatophyta</taxon>
        <taxon>Magnoliopsida</taxon>
        <taxon>Liliopsida</taxon>
        <taxon>Zingiberales</taxon>
        <taxon>Musaceae</taxon>
        <taxon>Ensete</taxon>
    </lineage>
</organism>
<comment type="caution">
    <text evidence="1">The sequence shown here is derived from an EMBL/GenBank/DDBJ whole genome shotgun (WGS) entry which is preliminary data.</text>
</comment>
<dbReference type="PANTHER" id="PTHR47481:SF31">
    <property type="entry name" value="OS01G0873500 PROTEIN"/>
    <property type="match status" value="1"/>
</dbReference>
<name>A0A427A1X5_ENSVE</name>
<dbReference type="EMBL" id="AMZH03004096">
    <property type="protein sequence ID" value="RRT70216.1"/>
    <property type="molecule type" value="Genomic_DNA"/>
</dbReference>
<evidence type="ECO:0000313" key="1">
    <source>
        <dbReference type="EMBL" id="RRT70216.1"/>
    </source>
</evidence>